<feature type="signal peptide" evidence="1">
    <location>
        <begin position="1"/>
        <end position="24"/>
    </location>
</feature>
<protein>
    <recommendedName>
        <fullName evidence="4">Secreted protein</fullName>
    </recommendedName>
</protein>
<evidence type="ECO:0000313" key="3">
    <source>
        <dbReference type="Proteomes" id="UP001169006"/>
    </source>
</evidence>
<reference evidence="2" key="1">
    <citation type="journal article" date="2015" name="Int. J. Syst. Evol. Microbiol.">
        <title>Rhizobium oryzicola sp. nov., potential plant-growth-promoting endophytic bacteria isolated from rice roots.</title>
        <authorList>
            <person name="Zhang X.X."/>
            <person name="Gao J.S."/>
            <person name="Cao Y.H."/>
            <person name="Sheirdil R.A."/>
            <person name="Wang X.C."/>
            <person name="Zhang L."/>
        </authorList>
    </citation>
    <scope>NUCLEOTIDE SEQUENCE</scope>
    <source>
        <strain evidence="2">05753</strain>
    </source>
</reference>
<feature type="chain" id="PRO_5047217665" description="Secreted protein" evidence="1">
    <location>
        <begin position="25"/>
        <end position="117"/>
    </location>
</feature>
<keyword evidence="3" id="KW-1185">Reference proteome</keyword>
<name>A0ABT8STK5_9HYPH</name>
<dbReference type="Proteomes" id="UP001169006">
    <property type="component" value="Unassembled WGS sequence"/>
</dbReference>
<sequence length="117" mass="12758">MNRFVTSSLGAIFLTAALAGTSHAAMPSSSMSPVDRALAADHNPRFVIETLDEIEKHDMKSDYLGSLSPSSPEARGLQTAIAENKVLRKELLSQDVDLKNLIYADEADDGSFILYMR</sequence>
<organism evidence="2 3">
    <name type="scientific">Rhizobium oryzicola</name>
    <dbReference type="NCBI Taxonomy" id="1232668"/>
    <lineage>
        <taxon>Bacteria</taxon>
        <taxon>Pseudomonadati</taxon>
        <taxon>Pseudomonadota</taxon>
        <taxon>Alphaproteobacteria</taxon>
        <taxon>Hyphomicrobiales</taxon>
        <taxon>Rhizobiaceae</taxon>
        <taxon>Rhizobium/Agrobacterium group</taxon>
        <taxon>Rhizobium</taxon>
    </lineage>
</organism>
<keyword evidence="1" id="KW-0732">Signal</keyword>
<gene>
    <name evidence="2" type="ORF">Q2T52_06615</name>
</gene>
<dbReference type="RefSeq" id="WP_302075856.1">
    <property type="nucleotide sequence ID" value="NZ_JAUKWQ010000001.1"/>
</dbReference>
<comment type="caution">
    <text evidence="2">The sequence shown here is derived from an EMBL/GenBank/DDBJ whole genome shotgun (WGS) entry which is preliminary data.</text>
</comment>
<accession>A0ABT8STK5</accession>
<evidence type="ECO:0008006" key="4">
    <source>
        <dbReference type="Google" id="ProtNLM"/>
    </source>
</evidence>
<evidence type="ECO:0000313" key="2">
    <source>
        <dbReference type="EMBL" id="MDO1581769.1"/>
    </source>
</evidence>
<reference evidence="2" key="2">
    <citation type="submission" date="2023-07" db="EMBL/GenBank/DDBJ databases">
        <authorList>
            <person name="Sun H."/>
        </authorList>
    </citation>
    <scope>NUCLEOTIDE SEQUENCE</scope>
    <source>
        <strain evidence="2">05753</strain>
    </source>
</reference>
<dbReference type="EMBL" id="JAUKWQ010000001">
    <property type="protein sequence ID" value="MDO1581769.1"/>
    <property type="molecule type" value="Genomic_DNA"/>
</dbReference>
<proteinExistence type="predicted"/>
<evidence type="ECO:0000256" key="1">
    <source>
        <dbReference type="SAM" id="SignalP"/>
    </source>
</evidence>